<name>A0A4D9EQY7_9SAUR</name>
<feature type="region of interest" description="Disordered" evidence="1">
    <location>
        <begin position="146"/>
        <end position="165"/>
    </location>
</feature>
<gene>
    <name evidence="2" type="ORF">DR999_PMT07172</name>
</gene>
<protein>
    <submittedName>
        <fullName evidence="2">Adenosine 3'-phospho 5'-phosphosulfate transporter 2</fullName>
    </submittedName>
</protein>
<dbReference type="Proteomes" id="UP000297703">
    <property type="component" value="Unassembled WGS sequence"/>
</dbReference>
<dbReference type="EMBL" id="QXTE01000049">
    <property type="protein sequence ID" value="TFK09778.1"/>
    <property type="molecule type" value="Genomic_DNA"/>
</dbReference>
<evidence type="ECO:0000256" key="1">
    <source>
        <dbReference type="SAM" id="MobiDB-lite"/>
    </source>
</evidence>
<evidence type="ECO:0000313" key="2">
    <source>
        <dbReference type="EMBL" id="TFK09778.1"/>
    </source>
</evidence>
<sequence length="165" mass="19114">MKAFQCCVKTELDTQDGRLFKAQRAAQMAQNREWTMESLRKSRFFQNDNTKGSENRQQIYQQCKTNQSKKRDPPQQVEIRVVQELSQAWATWKNGTNGLELDLVKLEQPSSVDTLCQFQKLTKIRKYFKCSCIWGDNSVKSSIQFNTQDPQNKPSFMSAASAMVK</sequence>
<feature type="compositionally biased region" description="Polar residues" evidence="1">
    <location>
        <begin position="146"/>
        <end position="155"/>
    </location>
</feature>
<accession>A0A4D9EQY7</accession>
<reference evidence="2 3" key="2">
    <citation type="submission" date="2019-04" db="EMBL/GenBank/DDBJ databases">
        <title>The genome sequence of big-headed turtle.</title>
        <authorList>
            <person name="Gong S."/>
        </authorList>
    </citation>
    <scope>NUCLEOTIDE SEQUENCE [LARGE SCALE GENOMIC DNA]</scope>
    <source>
        <strain evidence="2">DO16091913</strain>
        <tissue evidence="2">Muscle</tissue>
    </source>
</reference>
<organism evidence="2 3">
    <name type="scientific">Platysternon megacephalum</name>
    <name type="common">big-headed turtle</name>
    <dbReference type="NCBI Taxonomy" id="55544"/>
    <lineage>
        <taxon>Eukaryota</taxon>
        <taxon>Metazoa</taxon>
        <taxon>Chordata</taxon>
        <taxon>Craniata</taxon>
        <taxon>Vertebrata</taxon>
        <taxon>Euteleostomi</taxon>
        <taxon>Archelosauria</taxon>
        <taxon>Testudinata</taxon>
        <taxon>Testudines</taxon>
        <taxon>Cryptodira</taxon>
        <taxon>Durocryptodira</taxon>
        <taxon>Testudinoidea</taxon>
        <taxon>Platysternidae</taxon>
        <taxon>Platysternon</taxon>
    </lineage>
</organism>
<reference evidence="2 3" key="1">
    <citation type="submission" date="2019-04" db="EMBL/GenBank/DDBJ databases">
        <title>Draft genome of the big-headed turtle Platysternon megacephalum.</title>
        <authorList>
            <person name="Gong S."/>
        </authorList>
    </citation>
    <scope>NUCLEOTIDE SEQUENCE [LARGE SCALE GENOMIC DNA]</scope>
    <source>
        <strain evidence="2">DO16091913</strain>
        <tissue evidence="2">Muscle</tissue>
    </source>
</reference>
<evidence type="ECO:0000313" key="3">
    <source>
        <dbReference type="Proteomes" id="UP000297703"/>
    </source>
</evidence>
<dbReference type="AlphaFoldDB" id="A0A4D9EQY7"/>
<keyword evidence="3" id="KW-1185">Reference proteome</keyword>
<comment type="caution">
    <text evidence="2">The sequence shown here is derived from an EMBL/GenBank/DDBJ whole genome shotgun (WGS) entry which is preliminary data.</text>
</comment>
<proteinExistence type="predicted"/>